<sequence>MYYKQVISLVLLIVGSMAASSFTDLPSEIREGIYGHLFDDFVPRLSAVQSHFPNLSAVQKAIKGYRASLSSAQMINKFSNFQVCRMFERMVVPYLVTEVQKKMKLKSASLDIMGPLMAQLKLEYGVDTANIPLFYPSPLLVAALLGSGPFTTFNAQYLKKNPEHIQVRSLLVYLCYLLHGLGFNKEVEINFDNSFSVVVTRMQLHEAIERLLQAGVDPNFGYPRTNPLIWYAFEFNDFALIGLLARYGVCPLVYRTTGGITQSLLEFIYFKKIILTAQLAQLSTLQKNAPVVDMQEALQRYINAVSSIVWHYACLAQLIDDTCTDITSDQRTFLQNIISDNFIGLEQLTEES</sequence>
<evidence type="ECO:0000256" key="1">
    <source>
        <dbReference type="SAM" id="SignalP"/>
    </source>
</evidence>
<dbReference type="SUPFAM" id="SSF48403">
    <property type="entry name" value="Ankyrin repeat"/>
    <property type="match status" value="1"/>
</dbReference>
<dbReference type="STRING" id="1306947.J120_00085"/>
<protein>
    <submittedName>
        <fullName evidence="2">Uncharacterized protein</fullName>
    </submittedName>
</protein>
<keyword evidence="3" id="KW-1185">Reference proteome</keyword>
<name>A0A0D2JE87_9BACT</name>
<keyword evidence="1" id="KW-0732">Signal</keyword>
<dbReference type="InterPro" id="IPR036770">
    <property type="entry name" value="Ankyrin_rpt-contain_sf"/>
</dbReference>
<reference evidence="2 3" key="1">
    <citation type="journal article" date="2013" name="Proc. Natl. Acad. Sci. U.S.A.">
        <title>Candidate phylum TM6 genome recovered from a hospital sink biofilm provides genomic insights into this uncultivated phylum.</title>
        <authorList>
            <person name="McLean J.S."/>
            <person name="Lombardo M.J."/>
            <person name="Badger J.H."/>
            <person name="Edlund A."/>
            <person name="Novotny M."/>
            <person name="Yee-Greenbaum J."/>
            <person name="Vyahhi N."/>
            <person name="Hall A.P."/>
            <person name="Yang Y."/>
            <person name="Dupont C.L."/>
            <person name="Ziegler M.G."/>
            <person name="Chitsaz H."/>
            <person name="Allen A.E."/>
            <person name="Yooseph S."/>
            <person name="Tesler G."/>
            <person name="Pevzner P.A."/>
            <person name="Friedman R.M."/>
            <person name="Nealson K.H."/>
            <person name="Venter J.C."/>
            <person name="Lasken R.S."/>
        </authorList>
    </citation>
    <scope>NUCLEOTIDE SEQUENCE [LARGE SCALE GENOMIC DNA]</scope>
    <source>
        <strain evidence="2 3">TM6SC1</strain>
    </source>
</reference>
<feature type="signal peptide" evidence="1">
    <location>
        <begin position="1"/>
        <end position="18"/>
    </location>
</feature>
<feature type="chain" id="PRO_5002244802" evidence="1">
    <location>
        <begin position="19"/>
        <end position="352"/>
    </location>
</feature>
<evidence type="ECO:0000313" key="3">
    <source>
        <dbReference type="Proteomes" id="UP000032214"/>
    </source>
</evidence>
<dbReference type="AlphaFoldDB" id="A0A0D2JE87"/>
<accession>A0A0D2JE87</accession>
<organism evidence="2 3">
    <name type="scientific">candidate division TM6 bacterium JCVI TM6SC1</name>
    <dbReference type="NCBI Taxonomy" id="1306947"/>
    <lineage>
        <taxon>Bacteria</taxon>
        <taxon>Candidatus Babelota</taxon>
        <taxon>Vermiphilus</taxon>
    </lineage>
</organism>
<dbReference type="Proteomes" id="UP000032214">
    <property type="component" value="Unassembled WGS sequence"/>
</dbReference>
<proteinExistence type="predicted"/>
<dbReference type="EMBL" id="ARQD01000001">
    <property type="protein sequence ID" value="KIX85376.1"/>
    <property type="molecule type" value="Genomic_DNA"/>
</dbReference>
<evidence type="ECO:0000313" key="2">
    <source>
        <dbReference type="EMBL" id="KIX85376.1"/>
    </source>
</evidence>
<comment type="caution">
    <text evidence="2">The sequence shown here is derived from an EMBL/GenBank/DDBJ whole genome shotgun (WGS) entry which is preliminary data.</text>
</comment>
<gene>
    <name evidence="2" type="ORF">J120_00085</name>
</gene>